<evidence type="ECO:0000313" key="2">
    <source>
        <dbReference type="EnsemblPlants" id="Zm00001eb426120_P001"/>
    </source>
</evidence>
<dbReference type="Proteomes" id="UP000007305">
    <property type="component" value="Chromosome 10"/>
</dbReference>
<organism evidence="2 3">
    <name type="scientific">Zea mays</name>
    <name type="common">Maize</name>
    <dbReference type="NCBI Taxonomy" id="4577"/>
    <lineage>
        <taxon>Eukaryota</taxon>
        <taxon>Viridiplantae</taxon>
        <taxon>Streptophyta</taxon>
        <taxon>Embryophyta</taxon>
        <taxon>Tracheophyta</taxon>
        <taxon>Spermatophyta</taxon>
        <taxon>Magnoliopsida</taxon>
        <taxon>Liliopsida</taxon>
        <taxon>Poales</taxon>
        <taxon>Poaceae</taxon>
        <taxon>PACMAD clade</taxon>
        <taxon>Panicoideae</taxon>
        <taxon>Andropogonodae</taxon>
        <taxon>Andropogoneae</taxon>
        <taxon>Tripsacinae</taxon>
        <taxon>Zea</taxon>
    </lineage>
</organism>
<protein>
    <submittedName>
        <fullName evidence="2">Uncharacterized protein</fullName>
    </submittedName>
</protein>
<evidence type="ECO:0000313" key="3">
    <source>
        <dbReference type="Proteomes" id="UP000007305"/>
    </source>
</evidence>
<dbReference type="AlphaFoldDB" id="A0A804RJD6"/>
<dbReference type="EnsemblPlants" id="Zm00001eb426120_T001">
    <property type="protein sequence ID" value="Zm00001eb426120_P001"/>
    <property type="gene ID" value="Zm00001eb426120"/>
</dbReference>
<keyword evidence="3" id="KW-1185">Reference proteome</keyword>
<reference evidence="3" key="1">
    <citation type="journal article" date="2009" name="Science">
        <title>The B73 maize genome: complexity, diversity, and dynamics.</title>
        <authorList>
            <person name="Schnable P.S."/>
            <person name="Ware D."/>
            <person name="Fulton R.S."/>
            <person name="Stein J.C."/>
            <person name="Wei F."/>
            <person name="Pasternak S."/>
            <person name="Liang C."/>
            <person name="Zhang J."/>
            <person name="Fulton L."/>
            <person name="Graves T.A."/>
            <person name="Minx P."/>
            <person name="Reily A.D."/>
            <person name="Courtney L."/>
            <person name="Kruchowski S.S."/>
            <person name="Tomlinson C."/>
            <person name="Strong C."/>
            <person name="Delehaunty K."/>
            <person name="Fronick C."/>
            <person name="Courtney B."/>
            <person name="Rock S.M."/>
            <person name="Belter E."/>
            <person name="Du F."/>
            <person name="Kim K."/>
            <person name="Abbott R.M."/>
            <person name="Cotton M."/>
            <person name="Levy A."/>
            <person name="Marchetto P."/>
            <person name="Ochoa K."/>
            <person name="Jackson S.M."/>
            <person name="Gillam B."/>
            <person name="Chen W."/>
            <person name="Yan L."/>
            <person name="Higginbotham J."/>
            <person name="Cardenas M."/>
            <person name="Waligorski J."/>
            <person name="Applebaum E."/>
            <person name="Phelps L."/>
            <person name="Falcone J."/>
            <person name="Kanchi K."/>
            <person name="Thane T."/>
            <person name="Scimone A."/>
            <person name="Thane N."/>
            <person name="Henke J."/>
            <person name="Wang T."/>
            <person name="Ruppert J."/>
            <person name="Shah N."/>
            <person name="Rotter K."/>
            <person name="Hodges J."/>
            <person name="Ingenthron E."/>
            <person name="Cordes M."/>
            <person name="Kohlberg S."/>
            <person name="Sgro J."/>
            <person name="Delgado B."/>
            <person name="Mead K."/>
            <person name="Chinwalla A."/>
            <person name="Leonard S."/>
            <person name="Crouse K."/>
            <person name="Collura K."/>
            <person name="Kudrna D."/>
            <person name="Currie J."/>
            <person name="He R."/>
            <person name="Angelova A."/>
            <person name="Rajasekar S."/>
            <person name="Mueller T."/>
            <person name="Lomeli R."/>
            <person name="Scara G."/>
            <person name="Ko A."/>
            <person name="Delaney K."/>
            <person name="Wissotski M."/>
            <person name="Lopez G."/>
            <person name="Campos D."/>
            <person name="Braidotti M."/>
            <person name="Ashley E."/>
            <person name="Golser W."/>
            <person name="Kim H."/>
            <person name="Lee S."/>
            <person name="Lin J."/>
            <person name="Dujmic Z."/>
            <person name="Kim W."/>
            <person name="Talag J."/>
            <person name="Zuccolo A."/>
            <person name="Fan C."/>
            <person name="Sebastian A."/>
            <person name="Kramer M."/>
            <person name="Spiegel L."/>
            <person name="Nascimento L."/>
            <person name="Zutavern T."/>
            <person name="Miller B."/>
            <person name="Ambroise C."/>
            <person name="Muller S."/>
            <person name="Spooner W."/>
            <person name="Narechania A."/>
            <person name="Ren L."/>
            <person name="Wei S."/>
            <person name="Kumari S."/>
            <person name="Faga B."/>
            <person name="Levy M.J."/>
            <person name="McMahan L."/>
            <person name="Van Buren P."/>
            <person name="Vaughn M.W."/>
            <person name="Ying K."/>
            <person name="Yeh C.-T."/>
            <person name="Emrich S.J."/>
            <person name="Jia Y."/>
            <person name="Kalyanaraman A."/>
            <person name="Hsia A.-P."/>
            <person name="Barbazuk W.B."/>
            <person name="Baucom R.S."/>
            <person name="Brutnell T.P."/>
            <person name="Carpita N.C."/>
            <person name="Chaparro C."/>
            <person name="Chia J.-M."/>
            <person name="Deragon J.-M."/>
            <person name="Estill J.C."/>
            <person name="Fu Y."/>
            <person name="Jeddeloh J.A."/>
            <person name="Han Y."/>
            <person name="Lee H."/>
            <person name="Li P."/>
            <person name="Lisch D.R."/>
            <person name="Liu S."/>
            <person name="Liu Z."/>
            <person name="Nagel D.H."/>
            <person name="McCann M.C."/>
            <person name="SanMiguel P."/>
            <person name="Myers A.M."/>
            <person name="Nettleton D."/>
            <person name="Nguyen J."/>
            <person name="Penning B.W."/>
            <person name="Ponnala L."/>
            <person name="Schneider K.L."/>
            <person name="Schwartz D.C."/>
            <person name="Sharma A."/>
            <person name="Soderlund C."/>
            <person name="Springer N.M."/>
            <person name="Sun Q."/>
            <person name="Wang H."/>
            <person name="Waterman M."/>
            <person name="Westerman R."/>
            <person name="Wolfgruber T.K."/>
            <person name="Yang L."/>
            <person name="Yu Y."/>
            <person name="Zhang L."/>
            <person name="Zhou S."/>
            <person name="Zhu Q."/>
            <person name="Bennetzen J.L."/>
            <person name="Dawe R.K."/>
            <person name="Jiang J."/>
            <person name="Jiang N."/>
            <person name="Presting G.G."/>
            <person name="Wessler S.R."/>
            <person name="Aluru S."/>
            <person name="Martienssen R.A."/>
            <person name="Clifton S.W."/>
            <person name="McCombie W.R."/>
            <person name="Wing R.A."/>
            <person name="Wilson R.K."/>
        </authorList>
    </citation>
    <scope>NUCLEOTIDE SEQUENCE [LARGE SCALE GENOMIC DNA]</scope>
    <source>
        <strain evidence="3">cv. B73</strain>
    </source>
</reference>
<reference evidence="2" key="3">
    <citation type="submission" date="2021-05" db="UniProtKB">
        <authorList>
            <consortium name="EnsemblPlants"/>
        </authorList>
    </citation>
    <scope>IDENTIFICATION</scope>
    <source>
        <strain evidence="2">cv. B73</strain>
    </source>
</reference>
<feature type="region of interest" description="Disordered" evidence="1">
    <location>
        <begin position="67"/>
        <end position="87"/>
    </location>
</feature>
<sequence>MGSDADRPSAVARRITREWWKEAGEGQHNEAPLAAQGLHPCLSKVWRARHGEAMDCHNLVERTGEDQLADEAATGSRAELQQGLNSE</sequence>
<proteinExistence type="predicted"/>
<evidence type="ECO:0000256" key="1">
    <source>
        <dbReference type="SAM" id="MobiDB-lite"/>
    </source>
</evidence>
<dbReference type="InParanoid" id="A0A804RJD6"/>
<name>A0A804RJD6_MAIZE</name>
<accession>A0A804RJD6</accession>
<dbReference type="Gramene" id="Zm00001eb426120_T001">
    <property type="protein sequence ID" value="Zm00001eb426120_P001"/>
    <property type="gene ID" value="Zm00001eb426120"/>
</dbReference>
<reference evidence="2" key="2">
    <citation type="submission" date="2019-07" db="EMBL/GenBank/DDBJ databases">
        <authorList>
            <person name="Seetharam A."/>
            <person name="Woodhouse M."/>
            <person name="Cannon E."/>
        </authorList>
    </citation>
    <scope>NUCLEOTIDE SEQUENCE [LARGE SCALE GENOMIC DNA]</scope>
    <source>
        <strain evidence="2">cv. B73</strain>
    </source>
</reference>